<sequence>MEENIKNITSAVNEELIKLFGGKIERIILYGSYARGDFNLESDVDIMILLNCEQKEITERRKEISRIASRIGLKNDIMVSLLARNCDDYENQMKYQPFYQNIEKEGVEIYG</sequence>
<protein>
    <submittedName>
        <fullName evidence="2">Nucleotidyltransferase domain-containing protein</fullName>
    </submittedName>
</protein>
<dbReference type="PANTHER" id="PTHR33933">
    <property type="entry name" value="NUCLEOTIDYLTRANSFERASE"/>
    <property type="match status" value="1"/>
</dbReference>
<dbReference type="InterPro" id="IPR043519">
    <property type="entry name" value="NT_sf"/>
</dbReference>
<evidence type="ECO:0000313" key="2">
    <source>
        <dbReference type="EMBL" id="NDO69180.1"/>
    </source>
</evidence>
<dbReference type="InterPro" id="IPR052548">
    <property type="entry name" value="Type_VII_TA_antitoxin"/>
</dbReference>
<dbReference type="AlphaFoldDB" id="A0A9X5C6X3"/>
<dbReference type="Gene3D" id="3.30.460.10">
    <property type="entry name" value="Beta Polymerase, domain 2"/>
    <property type="match status" value="1"/>
</dbReference>
<organism evidence="2 3">
    <name type="scientific">Schaedlerella arabinosiphila</name>
    <dbReference type="NCBI Taxonomy" id="2044587"/>
    <lineage>
        <taxon>Bacteria</taxon>
        <taxon>Bacillati</taxon>
        <taxon>Bacillota</taxon>
        <taxon>Clostridia</taxon>
        <taxon>Lachnospirales</taxon>
        <taxon>Lachnospiraceae</taxon>
        <taxon>Schaedlerella</taxon>
    </lineage>
</organism>
<dbReference type="PANTHER" id="PTHR33933:SF1">
    <property type="entry name" value="PROTEIN ADENYLYLTRANSFERASE MNTA-RELATED"/>
    <property type="match status" value="1"/>
</dbReference>
<dbReference type="Proteomes" id="UP000474104">
    <property type="component" value="Unassembled WGS sequence"/>
</dbReference>
<dbReference type="CDD" id="cd05403">
    <property type="entry name" value="NT_KNTase_like"/>
    <property type="match status" value="1"/>
</dbReference>
<proteinExistence type="predicted"/>
<dbReference type="OrthoDB" id="9813766at2"/>
<evidence type="ECO:0000259" key="1">
    <source>
        <dbReference type="Pfam" id="PF01909"/>
    </source>
</evidence>
<feature type="domain" description="Polymerase nucleotidyl transferase" evidence="1">
    <location>
        <begin position="13"/>
        <end position="78"/>
    </location>
</feature>
<dbReference type="Pfam" id="PF01909">
    <property type="entry name" value="NTP_transf_2"/>
    <property type="match status" value="1"/>
</dbReference>
<comment type="caution">
    <text evidence="2">The sequence shown here is derived from an EMBL/GenBank/DDBJ whole genome shotgun (WGS) entry which is preliminary data.</text>
</comment>
<reference evidence="2 3" key="1">
    <citation type="submission" date="2019-07" db="EMBL/GenBank/DDBJ databases">
        <title>Draft genome sequences of 15 bacterial species constituting the stable defined intestinal microbiota of the GM15 gnotobiotic mouse model.</title>
        <authorList>
            <person name="Elie C."/>
            <person name="Mathieu A."/>
            <person name="Saliou A."/>
            <person name="Darnaud M."/>
            <person name="Leulier F."/>
            <person name="Tamellini A."/>
        </authorList>
    </citation>
    <scope>NUCLEOTIDE SEQUENCE [LARGE SCALE GENOMIC DNA]</scope>
    <source>
        <strain evidence="3">ASF 502</strain>
    </source>
</reference>
<name>A0A9X5C6X3_9FIRM</name>
<accession>A0A9X5C6X3</accession>
<evidence type="ECO:0000313" key="3">
    <source>
        <dbReference type="Proteomes" id="UP000474104"/>
    </source>
</evidence>
<dbReference type="InterPro" id="IPR002934">
    <property type="entry name" value="Polymerase_NTP_transf_dom"/>
</dbReference>
<gene>
    <name evidence="2" type="ORF">FMM80_10990</name>
</gene>
<dbReference type="RefSeq" id="WP_004073535.1">
    <property type="nucleotide sequence ID" value="NZ_VIRB01000063.1"/>
</dbReference>
<dbReference type="EMBL" id="VIRB01000063">
    <property type="protein sequence ID" value="NDO69180.1"/>
    <property type="molecule type" value="Genomic_DNA"/>
</dbReference>
<dbReference type="SUPFAM" id="SSF81301">
    <property type="entry name" value="Nucleotidyltransferase"/>
    <property type="match status" value="1"/>
</dbReference>
<dbReference type="GO" id="GO:0016779">
    <property type="term" value="F:nucleotidyltransferase activity"/>
    <property type="evidence" value="ECO:0007669"/>
    <property type="project" value="InterPro"/>
</dbReference>